<reference evidence="1 2" key="1">
    <citation type="journal article" date="2012" name="Front. Microbiol.">
        <title>Redundancy and modularity in membrane-associated dissimilatory nitrate reduction in Bacillus.</title>
        <authorList>
            <person name="Heylen K."/>
            <person name="Keltjens J."/>
        </authorList>
    </citation>
    <scope>NUCLEOTIDE SEQUENCE [LARGE SCALE GENOMIC DNA]</scope>
    <source>
        <strain evidence="2">LMG 21833T</strain>
    </source>
</reference>
<dbReference type="RefSeq" id="WP_007083479.1">
    <property type="nucleotide sequence ID" value="NZ_AJLS01000011.1"/>
</dbReference>
<gene>
    <name evidence="1" type="ORF">BABA_02182</name>
</gene>
<dbReference type="Proteomes" id="UP000006316">
    <property type="component" value="Unassembled WGS sequence"/>
</dbReference>
<sequence length="95" mass="11141">MDYLSQRMELSDKYGELQKLADNLTDRRVIMKQYLSASINLALEHGRKEHAAELQEVLDDTIRMEKQSLAIELKLKEVEREFNKLMLMQKGMAVQ</sequence>
<dbReference type="PATRIC" id="fig|1117379.3.peg.461"/>
<dbReference type="EMBL" id="AJLS01000011">
    <property type="protein sequence ID" value="EKN71302.1"/>
    <property type="molecule type" value="Genomic_DNA"/>
</dbReference>
<accession>K6DFH1</accession>
<proteinExistence type="predicted"/>
<comment type="caution">
    <text evidence="1">The sequence shown here is derived from an EMBL/GenBank/DDBJ whole genome shotgun (WGS) entry which is preliminary data.</text>
</comment>
<keyword evidence="2" id="KW-1185">Reference proteome</keyword>
<name>K6DFH1_9BACI</name>
<evidence type="ECO:0000313" key="1">
    <source>
        <dbReference type="EMBL" id="EKN71302.1"/>
    </source>
</evidence>
<dbReference type="AlphaFoldDB" id="K6DFH1"/>
<protein>
    <submittedName>
        <fullName evidence="1">Uncharacterized protein</fullName>
    </submittedName>
</protein>
<evidence type="ECO:0000313" key="2">
    <source>
        <dbReference type="Proteomes" id="UP000006316"/>
    </source>
</evidence>
<organism evidence="1 2">
    <name type="scientific">Neobacillus bataviensis LMG 21833</name>
    <dbReference type="NCBI Taxonomy" id="1117379"/>
    <lineage>
        <taxon>Bacteria</taxon>
        <taxon>Bacillati</taxon>
        <taxon>Bacillota</taxon>
        <taxon>Bacilli</taxon>
        <taxon>Bacillales</taxon>
        <taxon>Bacillaceae</taxon>
        <taxon>Neobacillus</taxon>
    </lineage>
</organism>